<evidence type="ECO:0000256" key="1">
    <source>
        <dbReference type="ARBA" id="ARBA00023015"/>
    </source>
</evidence>
<dbReference type="CDD" id="cd07377">
    <property type="entry name" value="WHTH_GntR"/>
    <property type="match status" value="1"/>
</dbReference>
<dbReference type="RefSeq" id="WP_189044144.1">
    <property type="nucleotide sequence ID" value="NZ_BMJQ01000003.1"/>
</dbReference>
<proteinExistence type="predicted"/>
<dbReference type="SMART" id="SM00895">
    <property type="entry name" value="FCD"/>
    <property type="match status" value="1"/>
</dbReference>
<dbReference type="SUPFAM" id="SSF48008">
    <property type="entry name" value="GntR ligand-binding domain-like"/>
    <property type="match status" value="1"/>
</dbReference>
<evidence type="ECO:0000259" key="4">
    <source>
        <dbReference type="PROSITE" id="PS50949"/>
    </source>
</evidence>
<keyword evidence="6" id="KW-1185">Reference proteome</keyword>
<accession>A0A8J2YQZ2</accession>
<dbReference type="PROSITE" id="PS50949">
    <property type="entry name" value="HTH_GNTR"/>
    <property type="match status" value="1"/>
</dbReference>
<dbReference type="Proteomes" id="UP000646365">
    <property type="component" value="Unassembled WGS sequence"/>
</dbReference>
<dbReference type="Pfam" id="PF07729">
    <property type="entry name" value="FCD"/>
    <property type="match status" value="1"/>
</dbReference>
<organism evidence="5 6">
    <name type="scientific">Aliidongia dinghuensis</name>
    <dbReference type="NCBI Taxonomy" id="1867774"/>
    <lineage>
        <taxon>Bacteria</taxon>
        <taxon>Pseudomonadati</taxon>
        <taxon>Pseudomonadota</taxon>
        <taxon>Alphaproteobacteria</taxon>
        <taxon>Rhodospirillales</taxon>
        <taxon>Dongiaceae</taxon>
        <taxon>Aliidongia</taxon>
    </lineage>
</organism>
<dbReference type="GO" id="GO:0003700">
    <property type="term" value="F:DNA-binding transcription factor activity"/>
    <property type="evidence" value="ECO:0007669"/>
    <property type="project" value="InterPro"/>
</dbReference>
<dbReference type="SMART" id="SM00345">
    <property type="entry name" value="HTH_GNTR"/>
    <property type="match status" value="1"/>
</dbReference>
<sequence length="224" mass="24577">MTEETSGGLEPIRAEQQLSLADHAYARIRAAILTGVFAPGRRLRERQLAEELAISTTPIKEALKRLEHEGLIVTAPRRGTFVSYSPEKSSEMALIRAALESVVVRLAAMKITDAEVAMLEAHLATMRLATEAADHEAVVASNAQFHALIDRIADNAYLRQLLETLKVYDELNRRRVLKAAGEAAQGLAEHAAILEALAARDPELAERRMREHILRSSARGTAEG</sequence>
<evidence type="ECO:0000256" key="2">
    <source>
        <dbReference type="ARBA" id="ARBA00023125"/>
    </source>
</evidence>
<gene>
    <name evidence="5" type="ORF">GCM10011611_14930</name>
</gene>
<dbReference type="InterPro" id="IPR011711">
    <property type="entry name" value="GntR_C"/>
</dbReference>
<keyword evidence="1" id="KW-0805">Transcription regulation</keyword>
<dbReference type="InterPro" id="IPR008920">
    <property type="entry name" value="TF_FadR/GntR_C"/>
</dbReference>
<keyword evidence="3" id="KW-0804">Transcription</keyword>
<dbReference type="PANTHER" id="PTHR43537">
    <property type="entry name" value="TRANSCRIPTIONAL REGULATOR, GNTR FAMILY"/>
    <property type="match status" value="1"/>
</dbReference>
<dbReference type="Gene3D" id="1.10.10.10">
    <property type="entry name" value="Winged helix-like DNA-binding domain superfamily/Winged helix DNA-binding domain"/>
    <property type="match status" value="1"/>
</dbReference>
<keyword evidence="2" id="KW-0238">DNA-binding</keyword>
<dbReference type="InterPro" id="IPR000524">
    <property type="entry name" value="Tscrpt_reg_HTH_GntR"/>
</dbReference>
<evidence type="ECO:0000313" key="6">
    <source>
        <dbReference type="Proteomes" id="UP000646365"/>
    </source>
</evidence>
<dbReference type="Gene3D" id="1.20.120.530">
    <property type="entry name" value="GntR ligand-binding domain-like"/>
    <property type="match status" value="1"/>
</dbReference>
<protein>
    <submittedName>
        <fullName evidence="5">GntR family transcriptional regulator</fullName>
    </submittedName>
</protein>
<dbReference type="EMBL" id="BMJQ01000003">
    <property type="protein sequence ID" value="GGF10363.1"/>
    <property type="molecule type" value="Genomic_DNA"/>
</dbReference>
<reference evidence="5" key="2">
    <citation type="submission" date="2020-09" db="EMBL/GenBank/DDBJ databases">
        <authorList>
            <person name="Sun Q."/>
            <person name="Zhou Y."/>
        </authorList>
    </citation>
    <scope>NUCLEOTIDE SEQUENCE</scope>
    <source>
        <strain evidence="5">CGMCC 1.15725</strain>
    </source>
</reference>
<evidence type="ECO:0000313" key="5">
    <source>
        <dbReference type="EMBL" id="GGF10363.1"/>
    </source>
</evidence>
<name>A0A8J2YQZ2_9PROT</name>
<evidence type="ECO:0000256" key="3">
    <source>
        <dbReference type="ARBA" id="ARBA00023163"/>
    </source>
</evidence>
<reference evidence="5" key="1">
    <citation type="journal article" date="2014" name="Int. J. Syst. Evol. Microbiol.">
        <title>Complete genome sequence of Corynebacterium casei LMG S-19264T (=DSM 44701T), isolated from a smear-ripened cheese.</title>
        <authorList>
            <consortium name="US DOE Joint Genome Institute (JGI-PGF)"/>
            <person name="Walter F."/>
            <person name="Albersmeier A."/>
            <person name="Kalinowski J."/>
            <person name="Ruckert C."/>
        </authorList>
    </citation>
    <scope>NUCLEOTIDE SEQUENCE</scope>
    <source>
        <strain evidence="5">CGMCC 1.15725</strain>
    </source>
</reference>
<dbReference type="Pfam" id="PF00392">
    <property type="entry name" value="GntR"/>
    <property type="match status" value="1"/>
</dbReference>
<dbReference type="InterPro" id="IPR036388">
    <property type="entry name" value="WH-like_DNA-bd_sf"/>
</dbReference>
<dbReference type="SUPFAM" id="SSF46785">
    <property type="entry name" value="Winged helix' DNA-binding domain"/>
    <property type="match status" value="1"/>
</dbReference>
<dbReference type="InterPro" id="IPR036390">
    <property type="entry name" value="WH_DNA-bd_sf"/>
</dbReference>
<feature type="domain" description="HTH gntR-type" evidence="4">
    <location>
        <begin position="18"/>
        <end position="85"/>
    </location>
</feature>
<dbReference type="GO" id="GO:0003677">
    <property type="term" value="F:DNA binding"/>
    <property type="evidence" value="ECO:0007669"/>
    <property type="project" value="UniProtKB-KW"/>
</dbReference>
<dbReference type="AlphaFoldDB" id="A0A8J2YQZ2"/>
<dbReference type="PANTHER" id="PTHR43537:SF49">
    <property type="entry name" value="TRANSCRIPTIONAL REGULATORY PROTEIN"/>
    <property type="match status" value="1"/>
</dbReference>
<comment type="caution">
    <text evidence="5">The sequence shown here is derived from an EMBL/GenBank/DDBJ whole genome shotgun (WGS) entry which is preliminary data.</text>
</comment>